<dbReference type="Proteomes" id="UP000294564">
    <property type="component" value="Unassembled WGS sequence"/>
</dbReference>
<feature type="transmembrane region" description="Helical" evidence="1">
    <location>
        <begin position="44"/>
        <end position="66"/>
    </location>
</feature>
<keyword evidence="1" id="KW-0812">Transmembrane</keyword>
<keyword evidence="1" id="KW-1133">Transmembrane helix</keyword>
<gene>
    <name evidence="3" type="ORF">EV195_10198</name>
</gene>
<feature type="transmembrane region" description="Helical" evidence="1">
    <location>
        <begin position="75"/>
        <end position="96"/>
    </location>
</feature>
<keyword evidence="3" id="KW-0808">Transferase</keyword>
<keyword evidence="3" id="KW-0418">Kinase</keyword>
<dbReference type="SUPFAM" id="SSF55874">
    <property type="entry name" value="ATPase domain of HSP90 chaperone/DNA topoisomerase II/histidine kinase"/>
    <property type="match status" value="1"/>
</dbReference>
<dbReference type="OrthoDB" id="9809908at2"/>
<evidence type="ECO:0000313" key="4">
    <source>
        <dbReference type="Proteomes" id="UP000294564"/>
    </source>
</evidence>
<dbReference type="Gene3D" id="3.30.565.10">
    <property type="entry name" value="Histidine kinase-like ATPase, C-terminal domain"/>
    <property type="match status" value="1"/>
</dbReference>
<comment type="caution">
    <text evidence="3">The sequence shown here is derived from an EMBL/GenBank/DDBJ whole genome shotgun (WGS) entry which is preliminary data.</text>
</comment>
<feature type="transmembrane region" description="Helical" evidence="1">
    <location>
        <begin position="116"/>
        <end position="136"/>
    </location>
</feature>
<keyword evidence="4" id="KW-1185">Reference proteome</keyword>
<protein>
    <submittedName>
        <fullName evidence="3">Histidine kinase</fullName>
    </submittedName>
</protein>
<dbReference type="GO" id="GO:0000155">
    <property type="term" value="F:phosphorelay sensor kinase activity"/>
    <property type="evidence" value="ECO:0007669"/>
    <property type="project" value="InterPro"/>
</dbReference>
<organism evidence="3 4">
    <name type="scientific">Tenacibaculum skagerrakense</name>
    <dbReference type="NCBI Taxonomy" id="186571"/>
    <lineage>
        <taxon>Bacteria</taxon>
        <taxon>Pseudomonadati</taxon>
        <taxon>Bacteroidota</taxon>
        <taxon>Flavobacteriia</taxon>
        <taxon>Flavobacteriales</taxon>
        <taxon>Flavobacteriaceae</taxon>
        <taxon>Tenacibaculum</taxon>
    </lineage>
</organism>
<evidence type="ECO:0000259" key="2">
    <source>
        <dbReference type="Pfam" id="PF06580"/>
    </source>
</evidence>
<dbReference type="EMBL" id="SLXM01000001">
    <property type="protein sequence ID" value="TCP27939.1"/>
    <property type="molecule type" value="Genomic_DNA"/>
</dbReference>
<dbReference type="InterPro" id="IPR036890">
    <property type="entry name" value="HATPase_C_sf"/>
</dbReference>
<evidence type="ECO:0000313" key="3">
    <source>
        <dbReference type="EMBL" id="TCP27939.1"/>
    </source>
</evidence>
<feature type="transmembrane region" description="Helical" evidence="1">
    <location>
        <begin position="12"/>
        <end position="32"/>
    </location>
</feature>
<accession>A0A4R2P001</accession>
<reference evidence="3 4" key="1">
    <citation type="submission" date="2019-03" db="EMBL/GenBank/DDBJ databases">
        <title>Genomic Encyclopedia of Type Strains, Phase IV (KMG-IV): sequencing the most valuable type-strain genomes for metagenomic binning, comparative biology and taxonomic classification.</title>
        <authorList>
            <person name="Goeker M."/>
        </authorList>
    </citation>
    <scope>NUCLEOTIDE SEQUENCE [LARGE SCALE GENOMIC DNA]</scope>
    <source>
        <strain evidence="3 4">DSM 14836</strain>
    </source>
</reference>
<dbReference type="AlphaFoldDB" id="A0A4R2P001"/>
<evidence type="ECO:0000256" key="1">
    <source>
        <dbReference type="SAM" id="Phobius"/>
    </source>
</evidence>
<dbReference type="InterPro" id="IPR010559">
    <property type="entry name" value="Sig_transdc_His_kin_internal"/>
</dbReference>
<dbReference type="RefSeq" id="WP_132791362.1">
    <property type="nucleotide sequence ID" value="NZ_SLXM01000001.1"/>
</dbReference>
<dbReference type="InterPro" id="IPR050640">
    <property type="entry name" value="Bact_2-comp_sensor_kinase"/>
</dbReference>
<sequence length="339" mass="39689">MNLYTRHIIKNNHNILAFNAILWLFYFTVLLVVFSDFPIEKIDIIYTVSYLLTLVPAVSIAIYYLLPTFLKKGKYVVFSIFLLGNILFFSSVNILTHNHVLDFLFPEYYFISYFNAFKTVLLFFGVISFAVLVKLFEDWLYLNQREKVMLQLELTALKNQINPHFLFNALNVVYSLSINKKEETTNAILNLSDILRYVIYEATDKKITIQKEIALIKSYIDFEKKRTIANSKVDFTYSVDKEIEIYPMLLLPILENAFKHGLKSGVENPYINVNLIVNENQLLFEVENNFIPLEKEDNHFSGVGIQNVQKHLEILYPKKHDFKIRSEEAIYKTTLSIIV</sequence>
<dbReference type="PANTHER" id="PTHR34220:SF7">
    <property type="entry name" value="SENSOR HISTIDINE KINASE YPDA"/>
    <property type="match status" value="1"/>
</dbReference>
<dbReference type="GO" id="GO:0016020">
    <property type="term" value="C:membrane"/>
    <property type="evidence" value="ECO:0007669"/>
    <property type="project" value="InterPro"/>
</dbReference>
<keyword evidence="1" id="KW-0472">Membrane</keyword>
<feature type="domain" description="Signal transduction histidine kinase internal region" evidence="2">
    <location>
        <begin position="153"/>
        <end position="226"/>
    </location>
</feature>
<dbReference type="PANTHER" id="PTHR34220">
    <property type="entry name" value="SENSOR HISTIDINE KINASE YPDA"/>
    <property type="match status" value="1"/>
</dbReference>
<proteinExistence type="predicted"/>
<dbReference type="Pfam" id="PF06580">
    <property type="entry name" value="His_kinase"/>
    <property type="match status" value="1"/>
</dbReference>
<name>A0A4R2P001_9FLAO</name>